<evidence type="ECO:0000256" key="2">
    <source>
        <dbReference type="ARBA" id="ARBA00022679"/>
    </source>
</evidence>
<dbReference type="GO" id="GO:0071555">
    <property type="term" value="P:cell wall organization"/>
    <property type="evidence" value="ECO:0007669"/>
    <property type="project" value="UniProtKB-KW"/>
</dbReference>
<keyword evidence="5" id="KW-0012">Acyltransferase</keyword>
<dbReference type="RefSeq" id="WP_004816785.1">
    <property type="nucleotide sequence ID" value="NZ_CAUPDS010000001.1"/>
</dbReference>
<dbReference type="GeneID" id="84577879"/>
<reference evidence="7 8" key="1">
    <citation type="submission" date="2017-09" db="EMBL/GenBank/DDBJ databases">
        <title>Bacterial strain isolated from the female urinary microbiota.</title>
        <authorList>
            <person name="Thomas-White K."/>
            <person name="Kumar N."/>
            <person name="Forster S."/>
            <person name="Putonti C."/>
            <person name="Lawley T."/>
            <person name="Wolfe A.J."/>
        </authorList>
    </citation>
    <scope>NUCLEOTIDE SEQUENCE [LARGE SCALE GENOMIC DNA]</scope>
    <source>
        <strain evidence="7 8">UMB0204</strain>
    </source>
</reference>
<accession>A0A2N6UKV7</accession>
<evidence type="ECO:0000256" key="5">
    <source>
        <dbReference type="ARBA" id="ARBA00023315"/>
    </source>
</evidence>
<dbReference type="GO" id="GO:0016755">
    <property type="term" value="F:aminoacyltransferase activity"/>
    <property type="evidence" value="ECO:0007669"/>
    <property type="project" value="InterPro"/>
</dbReference>
<protein>
    <submittedName>
        <fullName evidence="7">Peptidoglycan bridge formation glycyltransferase FemA/FemB family protein</fullName>
    </submittedName>
</protein>
<evidence type="ECO:0000256" key="3">
    <source>
        <dbReference type="ARBA" id="ARBA00022960"/>
    </source>
</evidence>
<proteinExistence type="inferred from homology"/>
<dbReference type="SUPFAM" id="SSF55729">
    <property type="entry name" value="Acyl-CoA N-acyltransferases (Nat)"/>
    <property type="match status" value="2"/>
</dbReference>
<evidence type="ECO:0000256" key="6">
    <source>
        <dbReference type="ARBA" id="ARBA00023316"/>
    </source>
</evidence>
<evidence type="ECO:0000256" key="1">
    <source>
        <dbReference type="ARBA" id="ARBA00009943"/>
    </source>
</evidence>
<dbReference type="PANTHER" id="PTHR36174">
    <property type="entry name" value="LIPID II:GLYCINE GLYCYLTRANSFERASE"/>
    <property type="match status" value="1"/>
</dbReference>
<gene>
    <name evidence="7" type="ORF">CJ192_01645</name>
</gene>
<dbReference type="EMBL" id="PNHP01000001">
    <property type="protein sequence ID" value="PMC82457.1"/>
    <property type="molecule type" value="Genomic_DNA"/>
</dbReference>
<dbReference type="PROSITE" id="PS51191">
    <property type="entry name" value="FEMABX"/>
    <property type="match status" value="1"/>
</dbReference>
<dbReference type="GO" id="GO:0009252">
    <property type="term" value="P:peptidoglycan biosynthetic process"/>
    <property type="evidence" value="ECO:0007669"/>
    <property type="project" value="UniProtKB-KW"/>
</dbReference>
<dbReference type="GO" id="GO:0008360">
    <property type="term" value="P:regulation of cell shape"/>
    <property type="evidence" value="ECO:0007669"/>
    <property type="project" value="UniProtKB-KW"/>
</dbReference>
<keyword evidence="3" id="KW-0133">Cell shape</keyword>
<comment type="similarity">
    <text evidence="1">Belongs to the FemABX family.</text>
</comment>
<dbReference type="AlphaFoldDB" id="A0A2N6UKV7"/>
<evidence type="ECO:0000313" key="8">
    <source>
        <dbReference type="Proteomes" id="UP000235658"/>
    </source>
</evidence>
<dbReference type="PANTHER" id="PTHR36174:SF1">
    <property type="entry name" value="LIPID II:GLYCINE GLYCYLTRANSFERASE"/>
    <property type="match status" value="1"/>
</dbReference>
<organism evidence="7 8">
    <name type="scientific">Anaerococcus hydrogenalis</name>
    <dbReference type="NCBI Taxonomy" id="33029"/>
    <lineage>
        <taxon>Bacteria</taxon>
        <taxon>Bacillati</taxon>
        <taxon>Bacillota</taxon>
        <taxon>Tissierellia</taxon>
        <taxon>Tissierellales</taxon>
        <taxon>Peptoniphilaceae</taxon>
        <taxon>Anaerococcus</taxon>
    </lineage>
</organism>
<dbReference type="Proteomes" id="UP000235658">
    <property type="component" value="Unassembled WGS sequence"/>
</dbReference>
<comment type="caution">
    <text evidence="7">The sequence shown here is derived from an EMBL/GenBank/DDBJ whole genome shotgun (WGS) entry which is preliminary data.</text>
</comment>
<dbReference type="InterPro" id="IPR003447">
    <property type="entry name" value="FEMABX"/>
</dbReference>
<sequence>MHLNLNNKNEVQKYWDFFYKHPSSSFYQAKEWTLIKNNWDIDYFYIEKNGNVVAVAQVLSIYNDKARKKLFYCPRGPVSDLYDVKTNVELINEIKDYARKNDGFLVKFDPNYEYDENLINKYKEFGIDFCHKMYSYVQFPFSMMLDIKGRSFDEVIQSFSKNGRKQVRKSYRQDLELYVGKREDVKIFHQITADMSNRKGITYRNIDYYYRLFDTYKDNGRMTFVKYKGEFLSCSFLITFNDYAIALYGADNLNVDVGQSYFLDAEEIRYCCNNDIRYYDLGGVKSLDINDGLYRFKRKFTNNNIVKWIGNIECILDKNAYEKFIKEKDHTDFSEDLKSDN</sequence>
<name>A0A2N6UKV7_9FIRM</name>
<keyword evidence="6" id="KW-0961">Cell wall biogenesis/degradation</keyword>
<dbReference type="InterPro" id="IPR016181">
    <property type="entry name" value="Acyl_CoA_acyltransferase"/>
</dbReference>
<evidence type="ECO:0000256" key="4">
    <source>
        <dbReference type="ARBA" id="ARBA00022984"/>
    </source>
</evidence>
<keyword evidence="2 7" id="KW-0808">Transferase</keyword>
<dbReference type="Pfam" id="PF02388">
    <property type="entry name" value="FemAB"/>
    <property type="match status" value="2"/>
</dbReference>
<dbReference type="Gene3D" id="3.40.630.30">
    <property type="match status" value="2"/>
</dbReference>
<dbReference type="InterPro" id="IPR050644">
    <property type="entry name" value="PG_Glycine_Bridge_Synth"/>
</dbReference>
<evidence type="ECO:0000313" key="7">
    <source>
        <dbReference type="EMBL" id="PMC82457.1"/>
    </source>
</evidence>
<keyword evidence="4" id="KW-0573">Peptidoglycan synthesis</keyword>